<dbReference type="PRINTS" id="PR00036">
    <property type="entry name" value="HTHLACI"/>
</dbReference>
<dbReference type="GO" id="GO:0000976">
    <property type="term" value="F:transcription cis-regulatory region binding"/>
    <property type="evidence" value="ECO:0007669"/>
    <property type="project" value="TreeGrafter"/>
</dbReference>
<dbReference type="AlphaFoldDB" id="A0A1N7IWR1"/>
<accession>A0A1N7IWR1</accession>
<dbReference type="InterPro" id="IPR028082">
    <property type="entry name" value="Peripla_BP_I"/>
</dbReference>
<dbReference type="SUPFAM" id="SSF47413">
    <property type="entry name" value="lambda repressor-like DNA-binding domains"/>
    <property type="match status" value="1"/>
</dbReference>
<dbReference type="Proteomes" id="UP000186795">
    <property type="component" value="Unassembled WGS sequence"/>
</dbReference>
<evidence type="ECO:0000313" key="5">
    <source>
        <dbReference type="EMBL" id="SIS41447.1"/>
    </source>
</evidence>
<dbReference type="GO" id="GO:0003700">
    <property type="term" value="F:DNA-binding transcription factor activity"/>
    <property type="evidence" value="ECO:0007669"/>
    <property type="project" value="TreeGrafter"/>
</dbReference>
<dbReference type="Gene3D" id="3.40.50.2300">
    <property type="match status" value="2"/>
</dbReference>
<evidence type="ECO:0000256" key="2">
    <source>
        <dbReference type="ARBA" id="ARBA00023125"/>
    </source>
</evidence>
<dbReference type="InterPro" id="IPR010982">
    <property type="entry name" value="Lambda_DNA-bd_dom_sf"/>
</dbReference>
<dbReference type="SUPFAM" id="SSF53822">
    <property type="entry name" value="Periplasmic binding protein-like I"/>
    <property type="match status" value="1"/>
</dbReference>
<dbReference type="PANTHER" id="PTHR30146:SF109">
    <property type="entry name" value="HTH-TYPE TRANSCRIPTIONAL REGULATOR GALS"/>
    <property type="match status" value="1"/>
</dbReference>
<feature type="domain" description="HTH lacI-type" evidence="4">
    <location>
        <begin position="2"/>
        <end position="56"/>
    </location>
</feature>
<evidence type="ECO:0000259" key="4">
    <source>
        <dbReference type="PROSITE" id="PS50932"/>
    </source>
</evidence>
<evidence type="ECO:0000256" key="3">
    <source>
        <dbReference type="ARBA" id="ARBA00023163"/>
    </source>
</evidence>
<keyword evidence="6" id="KW-1185">Reference proteome</keyword>
<dbReference type="Gene3D" id="1.10.260.40">
    <property type="entry name" value="lambda repressor-like DNA-binding domains"/>
    <property type="match status" value="1"/>
</dbReference>
<keyword evidence="1" id="KW-0805">Transcription regulation</keyword>
<dbReference type="RefSeq" id="WP_076523076.1">
    <property type="nucleotide sequence ID" value="NZ_CP048103.1"/>
</dbReference>
<protein>
    <submittedName>
        <fullName evidence="5">Transcriptional regulator, LacI family</fullName>
    </submittedName>
</protein>
<sequence>MITIKEIAERANVSRTTVSRVLNKSGYVSEEARKRVQKVIEETGYVPSEHAKSLRTKKTNVIGVVLPKISTETSNRLVKGMDEIFAKEGYQILLANTNLEPEKEIEYLRLLKSRHVDGIILSATTINPSLVEEIYNLNIPFVAVGQSISGLTNVILDDYQATKDMVDFLIQKGHKQIAFIGVDERDRAVGYLRKAGYLDAMRENNLAVESTWVQKGEFNVESGFECMSQILGTSEKQPTAVLAVTDRLAIGALQRIKESGLSIPEDISLAGMGASEFSRYVTPALTTIDFSIEKAGREAAALILRKIGGENDHGMNITIPYRLIERASVQ</sequence>
<keyword evidence="2" id="KW-0238">DNA-binding</keyword>
<reference evidence="6" key="1">
    <citation type="submission" date="2017-01" db="EMBL/GenBank/DDBJ databases">
        <authorList>
            <person name="Varghese N."/>
            <person name="Submissions S."/>
        </authorList>
    </citation>
    <scope>NUCLEOTIDE SEQUENCE [LARGE SCALE GENOMIC DNA]</scope>
    <source>
        <strain evidence="6">DSM 45196</strain>
    </source>
</reference>
<dbReference type="CDD" id="cd01392">
    <property type="entry name" value="HTH_LacI"/>
    <property type="match status" value="1"/>
</dbReference>
<dbReference type="Pfam" id="PF13377">
    <property type="entry name" value="Peripla_BP_3"/>
    <property type="match status" value="1"/>
</dbReference>
<dbReference type="InterPro" id="IPR000843">
    <property type="entry name" value="HTH_LacI"/>
</dbReference>
<dbReference type="CDD" id="cd01542">
    <property type="entry name" value="PBP1_TreR-like"/>
    <property type="match status" value="1"/>
</dbReference>
<gene>
    <name evidence="5" type="ORF">SAMN05421790_101439</name>
</gene>
<organism evidence="5 6">
    <name type="scientific">Kroppenstedtia eburnea</name>
    <dbReference type="NCBI Taxonomy" id="714067"/>
    <lineage>
        <taxon>Bacteria</taxon>
        <taxon>Bacillati</taxon>
        <taxon>Bacillota</taxon>
        <taxon>Bacilli</taxon>
        <taxon>Bacillales</taxon>
        <taxon>Thermoactinomycetaceae</taxon>
        <taxon>Kroppenstedtia</taxon>
    </lineage>
</organism>
<evidence type="ECO:0000256" key="1">
    <source>
        <dbReference type="ARBA" id="ARBA00023015"/>
    </source>
</evidence>
<name>A0A1N7IWR1_9BACL</name>
<dbReference type="PROSITE" id="PS50932">
    <property type="entry name" value="HTH_LACI_2"/>
    <property type="match status" value="1"/>
</dbReference>
<dbReference type="SMART" id="SM00354">
    <property type="entry name" value="HTH_LACI"/>
    <property type="match status" value="1"/>
</dbReference>
<dbReference type="PROSITE" id="PS00356">
    <property type="entry name" value="HTH_LACI_1"/>
    <property type="match status" value="1"/>
</dbReference>
<dbReference type="Pfam" id="PF00356">
    <property type="entry name" value="LacI"/>
    <property type="match status" value="1"/>
</dbReference>
<dbReference type="InterPro" id="IPR046335">
    <property type="entry name" value="LacI/GalR-like_sensor"/>
</dbReference>
<keyword evidence="3" id="KW-0804">Transcription</keyword>
<dbReference type="OrthoDB" id="9784962at2"/>
<dbReference type="PANTHER" id="PTHR30146">
    <property type="entry name" value="LACI-RELATED TRANSCRIPTIONAL REPRESSOR"/>
    <property type="match status" value="1"/>
</dbReference>
<evidence type="ECO:0000313" key="6">
    <source>
        <dbReference type="Proteomes" id="UP000186795"/>
    </source>
</evidence>
<proteinExistence type="predicted"/>
<dbReference type="EMBL" id="FTOD01000001">
    <property type="protein sequence ID" value="SIS41447.1"/>
    <property type="molecule type" value="Genomic_DNA"/>
</dbReference>